<feature type="region of interest" description="Disordered" evidence="1">
    <location>
        <begin position="1"/>
        <end position="69"/>
    </location>
</feature>
<proteinExistence type="predicted"/>
<evidence type="ECO:0000313" key="2">
    <source>
        <dbReference type="EMBL" id="CAA7400360.1"/>
    </source>
</evidence>
<dbReference type="EMBL" id="LR746271">
    <property type="protein sequence ID" value="CAA7400360.1"/>
    <property type="molecule type" value="Genomic_DNA"/>
</dbReference>
<name>A0A7I8KRA9_SPIIN</name>
<evidence type="ECO:0000256" key="1">
    <source>
        <dbReference type="SAM" id="MobiDB-lite"/>
    </source>
</evidence>
<gene>
    <name evidence="2" type="ORF">SI8410_08011038</name>
</gene>
<dbReference type="Proteomes" id="UP000663760">
    <property type="component" value="Chromosome 8"/>
</dbReference>
<dbReference type="AlphaFoldDB" id="A0A7I8KRA9"/>
<protein>
    <submittedName>
        <fullName evidence="2">Uncharacterized protein</fullName>
    </submittedName>
</protein>
<reference evidence="2" key="1">
    <citation type="submission" date="2020-02" db="EMBL/GenBank/DDBJ databases">
        <authorList>
            <person name="Scholz U."/>
            <person name="Mascher M."/>
            <person name="Fiebig A."/>
        </authorList>
    </citation>
    <scope>NUCLEOTIDE SEQUENCE</scope>
</reference>
<accession>A0A7I8KRA9</accession>
<evidence type="ECO:0000313" key="3">
    <source>
        <dbReference type="Proteomes" id="UP000663760"/>
    </source>
</evidence>
<feature type="compositionally biased region" description="Basic residues" evidence="1">
    <location>
        <begin position="52"/>
        <end position="63"/>
    </location>
</feature>
<keyword evidence="3" id="KW-1185">Reference proteome</keyword>
<sequence length="93" mass="10989">MIKTWQVKTNGREKIVNPSSRSSPIDRRTSRRREEDDLPGDESPPSESDWKWKKRNTQMKKNPRCAQQSNDWFNDHELVTGLEETLQSKTKEC</sequence>
<feature type="compositionally biased region" description="Basic and acidic residues" evidence="1">
    <location>
        <begin position="24"/>
        <end position="35"/>
    </location>
</feature>
<organism evidence="2 3">
    <name type="scientific">Spirodela intermedia</name>
    <name type="common">Intermediate duckweed</name>
    <dbReference type="NCBI Taxonomy" id="51605"/>
    <lineage>
        <taxon>Eukaryota</taxon>
        <taxon>Viridiplantae</taxon>
        <taxon>Streptophyta</taxon>
        <taxon>Embryophyta</taxon>
        <taxon>Tracheophyta</taxon>
        <taxon>Spermatophyta</taxon>
        <taxon>Magnoliopsida</taxon>
        <taxon>Liliopsida</taxon>
        <taxon>Araceae</taxon>
        <taxon>Lemnoideae</taxon>
        <taxon>Spirodela</taxon>
    </lineage>
</organism>